<evidence type="ECO:0000256" key="6">
    <source>
        <dbReference type="ARBA" id="ARBA00023002"/>
    </source>
</evidence>
<comment type="cofactor">
    <cofactor evidence="1 8">
        <name>FAD</name>
        <dbReference type="ChEBI" id="CHEBI:57692"/>
    </cofactor>
</comment>
<dbReference type="Proteomes" id="UP001519460">
    <property type="component" value="Unassembled WGS sequence"/>
</dbReference>
<evidence type="ECO:0000313" key="10">
    <source>
        <dbReference type="Proteomes" id="UP001519460"/>
    </source>
</evidence>
<dbReference type="FunFam" id="3.50.50.60:FF:000138">
    <property type="entry name" value="Flavin-containing monooxygenase"/>
    <property type="match status" value="1"/>
</dbReference>
<dbReference type="EC" id="1.-.-.-" evidence="8"/>
<evidence type="ECO:0000256" key="3">
    <source>
        <dbReference type="ARBA" id="ARBA00022630"/>
    </source>
</evidence>
<dbReference type="Gene3D" id="3.50.50.60">
    <property type="entry name" value="FAD/NAD(P)-binding domain"/>
    <property type="match status" value="2"/>
</dbReference>
<accession>A0ABD0LYS1</accession>
<dbReference type="InterPro" id="IPR020946">
    <property type="entry name" value="Flavin_mOase-like"/>
</dbReference>
<evidence type="ECO:0000256" key="5">
    <source>
        <dbReference type="ARBA" id="ARBA00022857"/>
    </source>
</evidence>
<dbReference type="PRINTS" id="PR00370">
    <property type="entry name" value="FMOXYGENASE"/>
</dbReference>
<keyword evidence="3 8" id="KW-0285">Flavoprotein</keyword>
<dbReference type="InterPro" id="IPR000960">
    <property type="entry name" value="Flavin_mOase"/>
</dbReference>
<gene>
    <name evidence="9" type="ORF">BaRGS_00004133</name>
</gene>
<proteinExistence type="inferred from homology"/>
<dbReference type="EMBL" id="JACVVK020000014">
    <property type="protein sequence ID" value="KAK7504647.1"/>
    <property type="molecule type" value="Genomic_DNA"/>
</dbReference>
<keyword evidence="10" id="KW-1185">Reference proteome</keyword>
<evidence type="ECO:0000313" key="9">
    <source>
        <dbReference type="EMBL" id="KAK7504647.1"/>
    </source>
</evidence>
<evidence type="ECO:0000256" key="2">
    <source>
        <dbReference type="ARBA" id="ARBA00009183"/>
    </source>
</evidence>
<sequence>MAIRVAVIGAGAAGLCAVRHLASRPSTFSVTAFEQGEKVGGTWVYTEKTGTDAHGLPIHSSMYKNLKTNLPKEVMAFPDFPFDRNLPSFVKHSEVLEYLEQYASHFNLLQHIKFQTQVVKVEPVASEESKTKTGLGEKWEVTTAPATDRDCCVTEEYDAVIICNGHYSVPLIPKLPGLDTFQGQIMHSHNYRHPEAFKDKTVLCLGAASSGQDISIDLSSTAKMVYLCHNRDPIQSPLPPNLQQKSGIRSINGSTITLLDGEEVTADWILFCTGYHFTFPFLDDKCHVHIDTDERITPLYKHLIHTEFPSMSFIGICKTICPFPQFHVQVLLALGVLDGTVQLPSKEEMDADTEADLQKRLAEGLPRRYAHTMGNRQWAYNDEIASLAGIPQIPRAVQNLYDAIHLNRVKDLVNYKKNNYMLLDEENFVRLDN</sequence>
<keyword evidence="5" id="KW-0521">NADP</keyword>
<dbReference type="PIRSF" id="PIRSF000332">
    <property type="entry name" value="FMO"/>
    <property type="match status" value="1"/>
</dbReference>
<protein>
    <recommendedName>
        <fullName evidence="8">Flavin-containing monooxygenase</fullName>
        <ecNumber evidence="8">1.-.-.-</ecNumber>
    </recommendedName>
</protein>
<keyword evidence="6 8" id="KW-0560">Oxidoreductase</keyword>
<comment type="caution">
    <text evidence="9">The sequence shown here is derived from an EMBL/GenBank/DDBJ whole genome shotgun (WGS) entry which is preliminary data.</text>
</comment>
<organism evidence="9 10">
    <name type="scientific">Batillaria attramentaria</name>
    <dbReference type="NCBI Taxonomy" id="370345"/>
    <lineage>
        <taxon>Eukaryota</taxon>
        <taxon>Metazoa</taxon>
        <taxon>Spiralia</taxon>
        <taxon>Lophotrochozoa</taxon>
        <taxon>Mollusca</taxon>
        <taxon>Gastropoda</taxon>
        <taxon>Caenogastropoda</taxon>
        <taxon>Sorbeoconcha</taxon>
        <taxon>Cerithioidea</taxon>
        <taxon>Batillariidae</taxon>
        <taxon>Batillaria</taxon>
    </lineage>
</organism>
<dbReference type="AlphaFoldDB" id="A0ABD0LYS1"/>
<comment type="similarity">
    <text evidence="2 8">Belongs to the FMO family.</text>
</comment>
<evidence type="ECO:0000256" key="8">
    <source>
        <dbReference type="RuleBase" id="RU361177"/>
    </source>
</evidence>
<dbReference type="GO" id="GO:0016709">
    <property type="term" value="F:oxidoreductase activity, acting on paired donors, with incorporation or reduction of molecular oxygen, NAD(P)H as one donor, and incorporation of one atom of oxygen"/>
    <property type="evidence" value="ECO:0007669"/>
    <property type="project" value="UniProtKB-ARBA"/>
</dbReference>
<evidence type="ECO:0000256" key="1">
    <source>
        <dbReference type="ARBA" id="ARBA00001974"/>
    </source>
</evidence>
<evidence type="ECO:0000256" key="4">
    <source>
        <dbReference type="ARBA" id="ARBA00022827"/>
    </source>
</evidence>
<name>A0ABD0LYS1_9CAEN</name>
<dbReference type="SUPFAM" id="SSF51905">
    <property type="entry name" value="FAD/NAD(P)-binding domain"/>
    <property type="match status" value="2"/>
</dbReference>
<reference evidence="9 10" key="1">
    <citation type="journal article" date="2023" name="Sci. Data">
        <title>Genome assembly of the Korean intertidal mud-creeper Batillaria attramentaria.</title>
        <authorList>
            <person name="Patra A.K."/>
            <person name="Ho P.T."/>
            <person name="Jun S."/>
            <person name="Lee S.J."/>
            <person name="Kim Y."/>
            <person name="Won Y.J."/>
        </authorList>
    </citation>
    <scope>NUCLEOTIDE SEQUENCE [LARGE SCALE GENOMIC DNA]</scope>
    <source>
        <strain evidence="9">Wonlab-2016</strain>
    </source>
</reference>
<dbReference type="PANTHER" id="PTHR23023">
    <property type="entry name" value="DIMETHYLANILINE MONOOXYGENASE"/>
    <property type="match status" value="1"/>
</dbReference>
<dbReference type="GO" id="GO:0050660">
    <property type="term" value="F:flavin adenine dinucleotide binding"/>
    <property type="evidence" value="ECO:0007669"/>
    <property type="project" value="UniProtKB-ARBA"/>
</dbReference>
<evidence type="ECO:0000256" key="7">
    <source>
        <dbReference type="ARBA" id="ARBA00023033"/>
    </source>
</evidence>
<dbReference type="Pfam" id="PF00743">
    <property type="entry name" value="FMO-like"/>
    <property type="match status" value="2"/>
</dbReference>
<dbReference type="InterPro" id="IPR050346">
    <property type="entry name" value="FMO-like"/>
</dbReference>
<keyword evidence="4 8" id="KW-0274">FAD</keyword>
<dbReference type="InterPro" id="IPR036188">
    <property type="entry name" value="FAD/NAD-bd_sf"/>
</dbReference>
<keyword evidence="7 8" id="KW-0503">Monooxygenase</keyword>